<feature type="transmembrane region" description="Helical" evidence="5">
    <location>
        <begin position="232"/>
        <end position="248"/>
    </location>
</feature>
<keyword evidence="4 5" id="KW-0472">Membrane</keyword>
<dbReference type="EMBL" id="ASHM01014648">
    <property type="protein sequence ID" value="PNX96579.1"/>
    <property type="molecule type" value="Genomic_DNA"/>
</dbReference>
<feature type="transmembrane region" description="Helical" evidence="5">
    <location>
        <begin position="194"/>
        <end position="220"/>
    </location>
</feature>
<keyword evidence="7" id="KW-0670">Pyruvate</keyword>
<dbReference type="GO" id="GO:0016020">
    <property type="term" value="C:membrane"/>
    <property type="evidence" value="ECO:0007669"/>
    <property type="project" value="UniProtKB-SubCell"/>
</dbReference>
<dbReference type="InterPro" id="IPR037185">
    <property type="entry name" value="EmrE-like"/>
</dbReference>
<evidence type="ECO:0000256" key="2">
    <source>
        <dbReference type="ARBA" id="ARBA00022692"/>
    </source>
</evidence>
<dbReference type="InterPro" id="IPR050186">
    <property type="entry name" value="TPT_transporter"/>
</dbReference>
<sequence length="328" mass="35676">MQATLLPLTPSLSLYKSQSSLSSSSSSSSSIFNPSFSSSSFPSSWKLPLVSSSSSKLISLTPLHSSNHLQTKATTTAAADSSSESSSLFKALELGILFCLWFSFNIYFNIYNKQVLKVYHLPVTLTAVQFAIGTLLVGFMWGLNLYKRPKLTSSQLLAIFPLALVHTLGNLFTNMSLGKVAVSFTHTVKSMEPFFSVLLSSMFLGEMPTAWVVFSLVPIAGGVALASATEASFNWVGFLSAMASNLTNQSRNVLSKKLMVNKEESVDNITLFSIITVMSFFLSLPLAIFMEGVKFTPAYIQSAVSNFIIENDNIFVSILKSKYTTSSP</sequence>
<feature type="transmembrane region" description="Helical" evidence="5">
    <location>
        <begin position="123"/>
        <end position="143"/>
    </location>
</feature>
<proteinExistence type="predicted"/>
<dbReference type="InterPro" id="IPR004853">
    <property type="entry name" value="Sugar_P_trans_dom"/>
</dbReference>
<dbReference type="ExpressionAtlas" id="A0A2K3N0R7">
    <property type="expression patterns" value="baseline"/>
</dbReference>
<accession>A0A2K3N0R7</accession>
<dbReference type="SUPFAM" id="SSF103481">
    <property type="entry name" value="Multidrug resistance efflux transporter EmrE"/>
    <property type="match status" value="1"/>
</dbReference>
<evidence type="ECO:0000256" key="3">
    <source>
        <dbReference type="ARBA" id="ARBA00022989"/>
    </source>
</evidence>
<protein>
    <submittedName>
        <fullName evidence="7">Phosphoenolpyruvate/phosphate translocator chloroplastic-like</fullName>
    </submittedName>
</protein>
<evidence type="ECO:0000256" key="5">
    <source>
        <dbReference type="SAM" id="Phobius"/>
    </source>
</evidence>
<gene>
    <name evidence="7" type="ORF">L195_g019788</name>
</gene>
<evidence type="ECO:0000256" key="1">
    <source>
        <dbReference type="ARBA" id="ARBA00004141"/>
    </source>
</evidence>
<evidence type="ECO:0000313" key="8">
    <source>
        <dbReference type="Proteomes" id="UP000236291"/>
    </source>
</evidence>
<comment type="caution">
    <text evidence="7">The sequence shown here is derived from an EMBL/GenBank/DDBJ whole genome shotgun (WGS) entry which is preliminary data.</text>
</comment>
<organism evidence="7 8">
    <name type="scientific">Trifolium pratense</name>
    <name type="common">Red clover</name>
    <dbReference type="NCBI Taxonomy" id="57577"/>
    <lineage>
        <taxon>Eukaryota</taxon>
        <taxon>Viridiplantae</taxon>
        <taxon>Streptophyta</taxon>
        <taxon>Embryophyta</taxon>
        <taxon>Tracheophyta</taxon>
        <taxon>Spermatophyta</taxon>
        <taxon>Magnoliopsida</taxon>
        <taxon>eudicotyledons</taxon>
        <taxon>Gunneridae</taxon>
        <taxon>Pentapetalae</taxon>
        <taxon>rosids</taxon>
        <taxon>fabids</taxon>
        <taxon>Fabales</taxon>
        <taxon>Fabaceae</taxon>
        <taxon>Papilionoideae</taxon>
        <taxon>50 kb inversion clade</taxon>
        <taxon>NPAAA clade</taxon>
        <taxon>Hologalegina</taxon>
        <taxon>IRL clade</taxon>
        <taxon>Trifolieae</taxon>
        <taxon>Trifolium</taxon>
    </lineage>
</organism>
<reference evidence="7 8" key="1">
    <citation type="journal article" date="2014" name="Am. J. Bot.">
        <title>Genome assembly and annotation for red clover (Trifolium pratense; Fabaceae).</title>
        <authorList>
            <person name="Istvanek J."/>
            <person name="Jaros M."/>
            <person name="Krenek A."/>
            <person name="Repkova J."/>
        </authorList>
    </citation>
    <scope>NUCLEOTIDE SEQUENCE [LARGE SCALE GENOMIC DNA]</scope>
    <source>
        <strain evidence="8">cv. Tatra</strain>
        <tissue evidence="7">Young leaves</tissue>
    </source>
</reference>
<feature type="domain" description="Sugar phosphate transporter" evidence="6">
    <location>
        <begin position="93"/>
        <end position="306"/>
    </location>
</feature>
<feature type="transmembrane region" description="Helical" evidence="5">
    <location>
        <begin position="269"/>
        <end position="290"/>
    </location>
</feature>
<evidence type="ECO:0000259" key="6">
    <source>
        <dbReference type="Pfam" id="PF03151"/>
    </source>
</evidence>
<dbReference type="Proteomes" id="UP000236291">
    <property type="component" value="Unassembled WGS sequence"/>
</dbReference>
<feature type="transmembrane region" description="Helical" evidence="5">
    <location>
        <begin position="155"/>
        <end position="173"/>
    </location>
</feature>
<comment type="subcellular location">
    <subcellularLocation>
        <location evidence="1">Membrane</location>
        <topology evidence="1">Multi-pass membrane protein</topology>
    </subcellularLocation>
</comment>
<reference evidence="7 8" key="2">
    <citation type="journal article" date="2017" name="Front. Plant Sci.">
        <title>Gene Classification and Mining of Molecular Markers Useful in Red Clover (Trifolium pratense) Breeding.</title>
        <authorList>
            <person name="Istvanek J."/>
            <person name="Dluhosova J."/>
            <person name="Dluhos P."/>
            <person name="Patkova L."/>
            <person name="Nedelnik J."/>
            <person name="Repkova J."/>
        </authorList>
    </citation>
    <scope>NUCLEOTIDE SEQUENCE [LARGE SCALE GENOMIC DNA]</scope>
    <source>
        <strain evidence="8">cv. Tatra</strain>
        <tissue evidence="7">Young leaves</tissue>
    </source>
</reference>
<evidence type="ECO:0000313" key="7">
    <source>
        <dbReference type="EMBL" id="PNX96579.1"/>
    </source>
</evidence>
<evidence type="ECO:0000256" key="4">
    <source>
        <dbReference type="ARBA" id="ARBA00023136"/>
    </source>
</evidence>
<keyword evidence="2 5" id="KW-0812">Transmembrane</keyword>
<name>A0A2K3N0R7_TRIPR</name>
<dbReference type="Pfam" id="PF03151">
    <property type="entry name" value="TPT"/>
    <property type="match status" value="1"/>
</dbReference>
<dbReference type="AlphaFoldDB" id="A0A2K3N0R7"/>
<feature type="transmembrane region" description="Helical" evidence="5">
    <location>
        <begin position="91"/>
        <end position="111"/>
    </location>
</feature>
<keyword evidence="3 5" id="KW-1133">Transmembrane helix</keyword>
<dbReference type="PANTHER" id="PTHR11132">
    <property type="entry name" value="SOLUTE CARRIER FAMILY 35"/>
    <property type="match status" value="1"/>
</dbReference>